<dbReference type="SUPFAM" id="SSF56112">
    <property type="entry name" value="Protein kinase-like (PK-like)"/>
    <property type="match status" value="1"/>
</dbReference>
<dbReference type="Pfam" id="PF00433">
    <property type="entry name" value="Pkinase_C"/>
    <property type="match status" value="1"/>
</dbReference>
<dbReference type="EC" id="2.7.11.1" evidence="10"/>
<dbReference type="EMBL" id="CALNXI010000140">
    <property type="protein sequence ID" value="CAH3020205.1"/>
    <property type="molecule type" value="Genomic_DNA"/>
</dbReference>
<proteinExistence type="inferred from homology"/>
<feature type="region of interest" description="Disordered" evidence="12">
    <location>
        <begin position="404"/>
        <end position="447"/>
    </location>
</feature>
<keyword evidence="2 10" id="KW-0723">Serine/threonine-protein kinase</keyword>
<evidence type="ECO:0000256" key="12">
    <source>
        <dbReference type="SAM" id="MobiDB-lite"/>
    </source>
</evidence>
<keyword evidence="3" id="KW-0597">Phosphoprotein</keyword>
<feature type="region of interest" description="Disordered" evidence="12">
    <location>
        <begin position="1"/>
        <end position="24"/>
    </location>
</feature>
<dbReference type="InterPro" id="IPR000719">
    <property type="entry name" value="Prot_kinase_dom"/>
</dbReference>
<keyword evidence="5 10" id="KW-0547">Nucleotide-binding</keyword>
<evidence type="ECO:0000256" key="7">
    <source>
        <dbReference type="ARBA" id="ARBA00022840"/>
    </source>
</evidence>
<evidence type="ECO:0000256" key="6">
    <source>
        <dbReference type="ARBA" id="ARBA00022777"/>
    </source>
</evidence>
<evidence type="ECO:0000256" key="2">
    <source>
        <dbReference type="ARBA" id="ARBA00022527"/>
    </source>
</evidence>
<comment type="catalytic activity">
    <reaction evidence="8 10">
        <text>L-threonyl-[protein] + ATP = O-phospho-L-threonyl-[protein] + ADP + H(+)</text>
        <dbReference type="Rhea" id="RHEA:46608"/>
        <dbReference type="Rhea" id="RHEA-COMP:11060"/>
        <dbReference type="Rhea" id="RHEA-COMP:11605"/>
        <dbReference type="ChEBI" id="CHEBI:15378"/>
        <dbReference type="ChEBI" id="CHEBI:30013"/>
        <dbReference type="ChEBI" id="CHEBI:30616"/>
        <dbReference type="ChEBI" id="CHEBI:61977"/>
        <dbReference type="ChEBI" id="CHEBI:456216"/>
        <dbReference type="EC" id="2.7.11.1"/>
    </reaction>
</comment>
<evidence type="ECO:0000313" key="16">
    <source>
        <dbReference type="Proteomes" id="UP001159427"/>
    </source>
</evidence>
<feature type="domain" description="Protein kinase" evidence="13">
    <location>
        <begin position="62"/>
        <end position="323"/>
    </location>
</feature>
<dbReference type="SMART" id="SM00220">
    <property type="entry name" value="S_TKc"/>
    <property type="match status" value="1"/>
</dbReference>
<dbReference type="PROSITE" id="PS51285">
    <property type="entry name" value="AGC_KINASE_CTER"/>
    <property type="match status" value="1"/>
</dbReference>
<evidence type="ECO:0000256" key="5">
    <source>
        <dbReference type="ARBA" id="ARBA00022741"/>
    </source>
</evidence>
<sequence length="498" mass="55941">MAEVFPEDINDHLDDENLSEDDEFEEGQLCDEPMENDESVETLALSGELVNPKDEKIGPQSFELLKVLGKGGYGKVFQVRKVDGRNKGKIFAMKVLKKAAIIRSHKDTAHTKAERNILEAVKHPFIVDLIYAFQTGGKLYLILEYLSGGELFMHLEREGIFMEDTACFYLSEIVLALEHLHNQGIIYRDLKPENILLDSHGHVMLTDFGLCKEAVFEDKLTHTFCGTIEYMAPEILTRSGHGKAVDWWSLGALMYDMLTGSPPFCGDSRKKTIDKILKGKLVLPPYLSPEAKDFIRKLLKRHVQARLGSGHDGATPIKTHPFFRATKWDDLFMKRVEPPFKPNITGEEDVSQFDSKFTRQTPVDSPVDSMLSESADKIFQGFTYIAPSVLGSLHRDIPMSPWKYTRSPRKNTQPMSPAKIKENGCSQFGFDKSWQPNRTDSPLNRTPAMKALDFNSSAVPMDTSNGSDKVFNGTEGLLHCGNPSLSHATVTNPHLQMT</sequence>
<reference evidence="15 16" key="1">
    <citation type="submission" date="2022-05" db="EMBL/GenBank/DDBJ databases">
        <authorList>
            <consortium name="Genoscope - CEA"/>
            <person name="William W."/>
        </authorList>
    </citation>
    <scope>NUCLEOTIDE SEQUENCE [LARGE SCALE GENOMIC DNA]</scope>
</reference>
<dbReference type="PANTHER" id="PTHR24351">
    <property type="entry name" value="RIBOSOMAL PROTEIN S6 KINASE"/>
    <property type="match status" value="1"/>
</dbReference>
<keyword evidence="7 10" id="KW-0067">ATP-binding</keyword>
<dbReference type="SMART" id="SM00133">
    <property type="entry name" value="S_TK_X"/>
    <property type="match status" value="1"/>
</dbReference>
<evidence type="ECO:0000313" key="15">
    <source>
        <dbReference type="EMBL" id="CAH3020205.1"/>
    </source>
</evidence>
<dbReference type="InterPro" id="IPR000961">
    <property type="entry name" value="AGC-kinase_C"/>
</dbReference>
<keyword evidence="6 10" id="KW-0418">Kinase</keyword>
<evidence type="ECO:0000259" key="14">
    <source>
        <dbReference type="PROSITE" id="PS51285"/>
    </source>
</evidence>
<comment type="catalytic activity">
    <reaction evidence="9 10">
        <text>L-seryl-[protein] + ATP = O-phospho-L-seryl-[protein] + ADP + H(+)</text>
        <dbReference type="Rhea" id="RHEA:17989"/>
        <dbReference type="Rhea" id="RHEA-COMP:9863"/>
        <dbReference type="Rhea" id="RHEA-COMP:11604"/>
        <dbReference type="ChEBI" id="CHEBI:15378"/>
        <dbReference type="ChEBI" id="CHEBI:29999"/>
        <dbReference type="ChEBI" id="CHEBI:30616"/>
        <dbReference type="ChEBI" id="CHEBI:83421"/>
        <dbReference type="ChEBI" id="CHEBI:456216"/>
        <dbReference type="EC" id="2.7.11.1"/>
    </reaction>
</comment>
<dbReference type="PIRSF" id="PIRSF000605">
    <property type="entry name" value="Ribsml_S6_kin_1"/>
    <property type="match status" value="1"/>
</dbReference>
<evidence type="ECO:0000256" key="11">
    <source>
        <dbReference type="PROSITE-ProRule" id="PRU10141"/>
    </source>
</evidence>
<dbReference type="Proteomes" id="UP001159427">
    <property type="component" value="Unassembled WGS sequence"/>
</dbReference>
<dbReference type="InterPro" id="IPR016238">
    <property type="entry name" value="Ribosomal_S6_kinase"/>
</dbReference>
<evidence type="ECO:0000256" key="9">
    <source>
        <dbReference type="ARBA" id="ARBA00048679"/>
    </source>
</evidence>
<dbReference type="Pfam" id="PF00069">
    <property type="entry name" value="Pkinase"/>
    <property type="match status" value="1"/>
</dbReference>
<gene>
    <name evidence="15" type="ORF">PEVE_00006247</name>
</gene>
<organism evidence="15 16">
    <name type="scientific">Porites evermanni</name>
    <dbReference type="NCBI Taxonomy" id="104178"/>
    <lineage>
        <taxon>Eukaryota</taxon>
        <taxon>Metazoa</taxon>
        <taxon>Cnidaria</taxon>
        <taxon>Anthozoa</taxon>
        <taxon>Hexacorallia</taxon>
        <taxon>Scleractinia</taxon>
        <taxon>Fungiina</taxon>
        <taxon>Poritidae</taxon>
        <taxon>Porites</taxon>
    </lineage>
</organism>
<dbReference type="CDD" id="cd05584">
    <property type="entry name" value="STKc_p70S6K"/>
    <property type="match status" value="1"/>
</dbReference>
<accession>A0ABN8LX95</accession>
<keyword evidence="16" id="KW-1185">Reference proteome</keyword>
<dbReference type="Gene3D" id="1.10.510.10">
    <property type="entry name" value="Transferase(Phosphotransferase) domain 1"/>
    <property type="match status" value="1"/>
</dbReference>
<evidence type="ECO:0000256" key="4">
    <source>
        <dbReference type="ARBA" id="ARBA00022679"/>
    </source>
</evidence>
<keyword evidence="4 10" id="KW-0808">Transferase</keyword>
<dbReference type="InterPro" id="IPR008271">
    <property type="entry name" value="Ser/Thr_kinase_AS"/>
</dbReference>
<feature type="compositionally biased region" description="Polar residues" evidence="12">
    <location>
        <begin position="434"/>
        <end position="444"/>
    </location>
</feature>
<evidence type="ECO:0000256" key="3">
    <source>
        <dbReference type="ARBA" id="ARBA00022553"/>
    </source>
</evidence>
<protein>
    <recommendedName>
        <fullName evidence="10">Ribosomal protein S6 kinase</fullName>
        <ecNumber evidence="10">2.7.11.1</ecNumber>
    </recommendedName>
</protein>
<evidence type="ECO:0000256" key="8">
    <source>
        <dbReference type="ARBA" id="ARBA00047899"/>
    </source>
</evidence>
<dbReference type="InterPro" id="IPR017892">
    <property type="entry name" value="Pkinase_C"/>
</dbReference>
<evidence type="ECO:0000256" key="1">
    <source>
        <dbReference type="ARBA" id="ARBA00009804"/>
    </source>
</evidence>
<dbReference type="PROSITE" id="PS00107">
    <property type="entry name" value="PROTEIN_KINASE_ATP"/>
    <property type="match status" value="1"/>
</dbReference>
<dbReference type="InterPro" id="IPR017441">
    <property type="entry name" value="Protein_kinase_ATP_BS"/>
</dbReference>
<dbReference type="Gene3D" id="3.30.200.20">
    <property type="entry name" value="Phosphorylase Kinase, domain 1"/>
    <property type="match status" value="1"/>
</dbReference>
<dbReference type="PROSITE" id="PS50011">
    <property type="entry name" value="PROTEIN_KINASE_DOM"/>
    <property type="match status" value="1"/>
</dbReference>
<feature type="domain" description="AGC-kinase C-terminal" evidence="14">
    <location>
        <begin position="324"/>
        <end position="394"/>
    </location>
</feature>
<feature type="binding site" evidence="11">
    <location>
        <position position="94"/>
    </location>
    <ligand>
        <name>ATP</name>
        <dbReference type="ChEBI" id="CHEBI:30616"/>
    </ligand>
</feature>
<name>A0ABN8LX95_9CNID</name>
<comment type="caution">
    <text evidence="15">The sequence shown here is derived from an EMBL/GenBank/DDBJ whole genome shotgun (WGS) entry which is preliminary data.</text>
</comment>
<dbReference type="InterPro" id="IPR011009">
    <property type="entry name" value="Kinase-like_dom_sf"/>
</dbReference>
<dbReference type="PROSITE" id="PS00108">
    <property type="entry name" value="PROTEIN_KINASE_ST"/>
    <property type="match status" value="1"/>
</dbReference>
<evidence type="ECO:0000256" key="10">
    <source>
        <dbReference type="PIRNR" id="PIRNR000605"/>
    </source>
</evidence>
<evidence type="ECO:0000259" key="13">
    <source>
        <dbReference type="PROSITE" id="PS50011"/>
    </source>
</evidence>
<comment type="similarity">
    <text evidence="1 10">Belongs to the protein kinase superfamily. AGC Ser/Thr protein kinase family. S6 kinase subfamily.</text>
</comment>